<evidence type="ECO:0000256" key="2">
    <source>
        <dbReference type="ARBA" id="ARBA00022737"/>
    </source>
</evidence>
<dbReference type="InterPro" id="IPR040239">
    <property type="entry name" value="HcpB-like"/>
</dbReference>
<protein>
    <submittedName>
        <fullName evidence="3">Tetratricopeptide repeat protein</fullName>
    </submittedName>
</protein>
<keyword evidence="2" id="KW-0677">Repeat</keyword>
<sequence>MDRRLPPVAAGLLWAVTACSGRTQATAPAELQPPPLCEASECNSQGMQALGLQRPDEALRLLDRACSLGHAIGCSNLAGVYRGGVGGAPKDPPRAVGLYDRSCRLGFAEACATVGTMLSEGTAVPADPPRALGMFEQACAKQDAFACFTAGLFYETGRGMPARDPARATRSFEQACGLGHATGCFNAGILLYDEAAGGAGENARAVELFARACDGAQPAGCLRQGLAALRGVGTAADANKAASLFARACEGGDGDACGLAEQLKKSRGRKIEVALTSRAPALTMAGLTVHELSCRMAQTDPLALAEALEGVAAHKAALDACAPAGAAVAVAWTYRGGRAALVRVDGADPRLAGCVRKAALRARSSLSASCAATLLIGEAAGARKALAERSSASSPARPLAQAR</sequence>
<dbReference type="Pfam" id="PF08238">
    <property type="entry name" value="Sel1"/>
    <property type="match status" value="6"/>
</dbReference>
<dbReference type="EMBL" id="CP114040">
    <property type="protein sequence ID" value="WAS95569.1"/>
    <property type="molecule type" value="Genomic_DNA"/>
</dbReference>
<dbReference type="SMART" id="SM00671">
    <property type="entry name" value="SEL1"/>
    <property type="match status" value="5"/>
</dbReference>
<dbReference type="PANTHER" id="PTHR13891">
    <property type="entry name" value="CYTOCHROME C OXIDASE ASSEMBLY FACTOR 7"/>
    <property type="match status" value="1"/>
</dbReference>
<gene>
    <name evidence="3" type="ORF">O0S08_05355</name>
</gene>
<name>A0ABY7H956_9BACT</name>
<dbReference type="Proteomes" id="UP001164459">
    <property type="component" value="Chromosome"/>
</dbReference>
<evidence type="ECO:0000313" key="3">
    <source>
        <dbReference type="EMBL" id="WAS95569.1"/>
    </source>
</evidence>
<reference evidence="3" key="1">
    <citation type="submission" date="2022-11" db="EMBL/GenBank/DDBJ databases">
        <title>Minimal conservation of predation-associated metabolite biosynthetic gene clusters underscores biosynthetic potential of Myxococcota including descriptions for ten novel species: Archangium lansinium sp. nov., Myxococcus landrumus sp. nov., Nannocystis bai.</title>
        <authorList>
            <person name="Ahearne A."/>
            <person name="Stevens C."/>
            <person name="Dowd S."/>
        </authorList>
    </citation>
    <scope>NUCLEOTIDE SEQUENCE</scope>
    <source>
        <strain evidence="3">Fl3</strain>
    </source>
</reference>
<dbReference type="RefSeq" id="WP_269037911.1">
    <property type="nucleotide sequence ID" value="NZ_CP114040.1"/>
</dbReference>
<accession>A0ABY7H956</accession>
<dbReference type="PROSITE" id="PS51257">
    <property type="entry name" value="PROKAR_LIPOPROTEIN"/>
    <property type="match status" value="1"/>
</dbReference>
<dbReference type="PANTHER" id="PTHR13891:SF1">
    <property type="entry name" value="CYTOCHROME C OXIDASE ASSEMBLY FACTOR 7"/>
    <property type="match status" value="1"/>
</dbReference>
<dbReference type="InterPro" id="IPR006597">
    <property type="entry name" value="Sel1-like"/>
</dbReference>
<dbReference type="InterPro" id="IPR011990">
    <property type="entry name" value="TPR-like_helical_dom_sf"/>
</dbReference>
<dbReference type="SUPFAM" id="SSF81901">
    <property type="entry name" value="HCP-like"/>
    <property type="match status" value="1"/>
</dbReference>
<proteinExistence type="inferred from homology"/>
<organism evidence="3 4">
    <name type="scientific">Nannocystis punicea</name>
    <dbReference type="NCBI Taxonomy" id="2995304"/>
    <lineage>
        <taxon>Bacteria</taxon>
        <taxon>Pseudomonadati</taxon>
        <taxon>Myxococcota</taxon>
        <taxon>Polyangia</taxon>
        <taxon>Nannocystales</taxon>
        <taxon>Nannocystaceae</taxon>
        <taxon>Nannocystis</taxon>
    </lineage>
</organism>
<comment type="similarity">
    <text evidence="1">Belongs to the hcp beta-lactamase family.</text>
</comment>
<dbReference type="Gene3D" id="1.25.40.10">
    <property type="entry name" value="Tetratricopeptide repeat domain"/>
    <property type="match status" value="1"/>
</dbReference>
<keyword evidence="4" id="KW-1185">Reference proteome</keyword>
<evidence type="ECO:0000313" key="4">
    <source>
        <dbReference type="Proteomes" id="UP001164459"/>
    </source>
</evidence>
<evidence type="ECO:0000256" key="1">
    <source>
        <dbReference type="ARBA" id="ARBA00008486"/>
    </source>
</evidence>